<dbReference type="RefSeq" id="WP_187560841.1">
    <property type="nucleotide sequence ID" value="NZ_JACGWS010000002.1"/>
</dbReference>
<dbReference type="InterPro" id="IPR051531">
    <property type="entry name" value="N-acetyltransferase"/>
</dbReference>
<dbReference type="PANTHER" id="PTHR43792:SF1">
    <property type="entry name" value="N-ACETYLTRANSFERASE DOMAIN-CONTAINING PROTEIN"/>
    <property type="match status" value="1"/>
</dbReference>
<comment type="caution">
    <text evidence="2">The sequence shown here is derived from an EMBL/GenBank/DDBJ whole genome shotgun (WGS) entry which is preliminary data.</text>
</comment>
<evidence type="ECO:0000259" key="1">
    <source>
        <dbReference type="PROSITE" id="PS51186"/>
    </source>
</evidence>
<reference evidence="2 3" key="1">
    <citation type="submission" date="2020-07" db="EMBL/GenBank/DDBJ databases">
        <title>Description of Kordia aestuariivivens sp. nov., isolated from a tidal flat.</title>
        <authorList>
            <person name="Park S."/>
            <person name="Yoon J.-H."/>
        </authorList>
    </citation>
    <scope>NUCLEOTIDE SEQUENCE [LARGE SCALE GENOMIC DNA]</scope>
    <source>
        <strain evidence="2 3">YSTF-M3</strain>
    </source>
</reference>
<sequence length="178" mass="20835">MKNLIETERLLLREITLDDKEKMFQLHSNANVQKYTGEPLVASIEEMEQAIQTRISDYKKYGYGRWATFLKEENQFVGWAGLAYLPEFDEIDIGYRFLPEYWGLGIATEVSRAILRYGFDTLKLKKIIAIAMKENKASIKVMEKVGMEFDKFAPYELGGEDVVWYWCDKKLITKDKAY</sequence>
<keyword evidence="3" id="KW-1185">Reference proteome</keyword>
<dbReference type="Pfam" id="PF13302">
    <property type="entry name" value="Acetyltransf_3"/>
    <property type="match status" value="1"/>
</dbReference>
<accession>A0ABR7Q5R9</accession>
<dbReference type="Proteomes" id="UP000619238">
    <property type="component" value="Unassembled WGS sequence"/>
</dbReference>
<dbReference type="PANTHER" id="PTHR43792">
    <property type="entry name" value="GNAT FAMILY, PUTATIVE (AFU_ORTHOLOGUE AFUA_3G00765)-RELATED-RELATED"/>
    <property type="match status" value="1"/>
</dbReference>
<dbReference type="Gene3D" id="3.40.630.30">
    <property type="match status" value="1"/>
</dbReference>
<protein>
    <submittedName>
        <fullName evidence="2">GNAT family N-acetyltransferase</fullName>
    </submittedName>
</protein>
<proteinExistence type="predicted"/>
<feature type="domain" description="N-acetyltransferase" evidence="1">
    <location>
        <begin position="10"/>
        <end position="170"/>
    </location>
</feature>
<dbReference type="InterPro" id="IPR000182">
    <property type="entry name" value="GNAT_dom"/>
</dbReference>
<dbReference type="SUPFAM" id="SSF55729">
    <property type="entry name" value="Acyl-CoA N-acyltransferases (Nat)"/>
    <property type="match status" value="1"/>
</dbReference>
<evidence type="ECO:0000313" key="2">
    <source>
        <dbReference type="EMBL" id="MBC8753803.1"/>
    </source>
</evidence>
<dbReference type="PROSITE" id="PS51186">
    <property type="entry name" value="GNAT"/>
    <property type="match status" value="1"/>
</dbReference>
<dbReference type="InterPro" id="IPR016181">
    <property type="entry name" value="Acyl_CoA_acyltransferase"/>
</dbReference>
<dbReference type="EMBL" id="JACGWS010000002">
    <property type="protein sequence ID" value="MBC8753803.1"/>
    <property type="molecule type" value="Genomic_DNA"/>
</dbReference>
<gene>
    <name evidence="2" type="ORF">H2O64_03925</name>
</gene>
<evidence type="ECO:0000313" key="3">
    <source>
        <dbReference type="Proteomes" id="UP000619238"/>
    </source>
</evidence>
<name>A0ABR7Q5R9_9FLAO</name>
<organism evidence="2 3">
    <name type="scientific">Kordia aestuariivivens</name>
    <dbReference type="NCBI Taxonomy" id="2759037"/>
    <lineage>
        <taxon>Bacteria</taxon>
        <taxon>Pseudomonadati</taxon>
        <taxon>Bacteroidota</taxon>
        <taxon>Flavobacteriia</taxon>
        <taxon>Flavobacteriales</taxon>
        <taxon>Flavobacteriaceae</taxon>
        <taxon>Kordia</taxon>
    </lineage>
</organism>